<dbReference type="AlphaFoldDB" id="A0A9X2PMB2"/>
<feature type="transmembrane region" description="Helical" evidence="8">
    <location>
        <begin position="284"/>
        <end position="306"/>
    </location>
</feature>
<comment type="caution">
    <text evidence="11">The sequence shown here is derived from an EMBL/GenBank/DDBJ whole genome shotgun (WGS) entry which is preliminary data.</text>
</comment>
<dbReference type="InterPro" id="IPR029044">
    <property type="entry name" value="Nucleotide-diphossugar_trans"/>
</dbReference>
<evidence type="ECO:0000256" key="3">
    <source>
        <dbReference type="ARBA" id="ARBA00022676"/>
    </source>
</evidence>
<proteinExistence type="inferred from homology"/>
<evidence type="ECO:0000256" key="2">
    <source>
        <dbReference type="ARBA" id="ARBA00006739"/>
    </source>
</evidence>
<evidence type="ECO:0000256" key="1">
    <source>
        <dbReference type="ARBA" id="ARBA00004141"/>
    </source>
</evidence>
<dbReference type="GO" id="GO:0009247">
    <property type="term" value="P:glycolipid biosynthetic process"/>
    <property type="evidence" value="ECO:0007669"/>
    <property type="project" value="TreeGrafter"/>
</dbReference>
<dbReference type="SUPFAM" id="SSF53448">
    <property type="entry name" value="Nucleotide-diphospho-sugar transferases"/>
    <property type="match status" value="1"/>
</dbReference>
<dbReference type="EMBL" id="JANTHZ010000006">
    <property type="protein sequence ID" value="MCS0496423.1"/>
    <property type="molecule type" value="Genomic_DNA"/>
</dbReference>
<feature type="transmembrane region" description="Helical" evidence="8">
    <location>
        <begin position="355"/>
        <end position="373"/>
    </location>
</feature>
<evidence type="ECO:0000256" key="7">
    <source>
        <dbReference type="ARBA" id="ARBA00023136"/>
    </source>
</evidence>
<dbReference type="PANTHER" id="PTHR43398:SF1">
    <property type="entry name" value="DOLICHOL-PHOSPHATE MANNOSYLTRANSFERASE SUBUNIT 1"/>
    <property type="match status" value="1"/>
</dbReference>
<dbReference type="GO" id="GO:0016020">
    <property type="term" value="C:membrane"/>
    <property type="evidence" value="ECO:0007669"/>
    <property type="project" value="UniProtKB-SubCell"/>
</dbReference>
<gene>
    <name evidence="11" type="ORF">NVS89_15060</name>
</gene>
<feature type="domain" description="Glycosyltransferase 2-like" evidence="9">
    <location>
        <begin position="24"/>
        <end position="189"/>
    </location>
</feature>
<dbReference type="Gene3D" id="3.90.550.10">
    <property type="entry name" value="Spore Coat Polysaccharide Biosynthesis Protein SpsA, Chain A"/>
    <property type="match status" value="1"/>
</dbReference>
<keyword evidence="7 8" id="KW-0472">Membrane</keyword>
<keyword evidence="6 8" id="KW-1133">Transmembrane helix</keyword>
<evidence type="ECO:0000259" key="10">
    <source>
        <dbReference type="Pfam" id="PF04138"/>
    </source>
</evidence>
<keyword evidence="12" id="KW-1185">Reference proteome</keyword>
<evidence type="ECO:0000256" key="5">
    <source>
        <dbReference type="ARBA" id="ARBA00022692"/>
    </source>
</evidence>
<keyword evidence="3" id="KW-0328">Glycosyltransferase</keyword>
<evidence type="ECO:0000313" key="11">
    <source>
        <dbReference type="EMBL" id="MCS0496423.1"/>
    </source>
</evidence>
<dbReference type="InterPro" id="IPR007267">
    <property type="entry name" value="GtrA_DPMS_TM"/>
</dbReference>
<dbReference type="CDD" id="cd06442">
    <property type="entry name" value="DPM1_like"/>
    <property type="match status" value="1"/>
</dbReference>
<feature type="transmembrane region" description="Helical" evidence="8">
    <location>
        <begin position="258"/>
        <end position="278"/>
    </location>
</feature>
<comment type="similarity">
    <text evidence="2">Belongs to the glycosyltransferase 2 family.</text>
</comment>
<accession>A0A9X2PMB2</accession>
<sequence length="380" mass="41644">MFASSSDATRAEPSNGEWSPPSLSIIVPSFNERENIEALFHKLDEALVGIPFEMIVVDDNSPDGSAEETKRLAQKYSNIRCIRRFDRRGLSSACIEGMASAASPLVAVIDADHQHDERILPKMVEAMKDGADLVVGSRYTADATADAGFSSLRLKGSHLATWLASLVTGRPISDPMSGFFIVRRDRFDEVAPHLSKEGFKILLDIIVVCRRNDIELDIREIPYQFRSRHAGESKMNSLVVVQFLGLWLSQLTGGRLPASFLLFSLVGLSGVAVHMAALGLLTMIFHQIFVVGQIVATISAMTWNFFLNNSLTYSDRRLKGPALWKGLIGFCLICSLGGIANISVASAIFEFGHQVPIAGLAGALMSSVFNYSVTRIFTWK</sequence>
<comment type="subcellular location">
    <subcellularLocation>
        <location evidence="1">Membrane</location>
        <topology evidence="1">Multi-pass membrane protein</topology>
    </subcellularLocation>
</comment>
<keyword evidence="5 8" id="KW-0812">Transmembrane</keyword>
<evidence type="ECO:0000259" key="9">
    <source>
        <dbReference type="Pfam" id="PF00535"/>
    </source>
</evidence>
<organism evidence="11 12">
    <name type="scientific">Ancylobacter mangrovi</name>
    <dbReference type="NCBI Taxonomy" id="2972472"/>
    <lineage>
        <taxon>Bacteria</taxon>
        <taxon>Pseudomonadati</taxon>
        <taxon>Pseudomonadota</taxon>
        <taxon>Alphaproteobacteria</taxon>
        <taxon>Hyphomicrobiales</taxon>
        <taxon>Xanthobacteraceae</taxon>
        <taxon>Ancylobacter</taxon>
    </lineage>
</organism>
<dbReference type="GO" id="GO:0004582">
    <property type="term" value="F:dolichyl-phosphate beta-D-mannosyltransferase activity"/>
    <property type="evidence" value="ECO:0007669"/>
    <property type="project" value="InterPro"/>
</dbReference>
<feature type="transmembrane region" description="Helical" evidence="8">
    <location>
        <begin position="327"/>
        <end position="349"/>
    </location>
</feature>
<dbReference type="Pfam" id="PF04138">
    <property type="entry name" value="GtrA_DPMS_TM"/>
    <property type="match status" value="1"/>
</dbReference>
<evidence type="ECO:0000256" key="8">
    <source>
        <dbReference type="SAM" id="Phobius"/>
    </source>
</evidence>
<dbReference type="InterPro" id="IPR001173">
    <property type="entry name" value="Glyco_trans_2-like"/>
</dbReference>
<protein>
    <submittedName>
        <fullName evidence="11">Glycosyltransferase family 2 protein</fullName>
    </submittedName>
</protein>
<reference evidence="11" key="1">
    <citation type="submission" date="2022-08" db="EMBL/GenBank/DDBJ databases">
        <authorList>
            <person name="Li F."/>
        </authorList>
    </citation>
    <scope>NUCLEOTIDE SEQUENCE</scope>
    <source>
        <strain evidence="11">MQZ15Z-1</strain>
    </source>
</reference>
<name>A0A9X2PMB2_9HYPH</name>
<keyword evidence="4" id="KW-0808">Transferase</keyword>
<evidence type="ECO:0000313" key="12">
    <source>
        <dbReference type="Proteomes" id="UP001151088"/>
    </source>
</evidence>
<dbReference type="PANTHER" id="PTHR43398">
    <property type="entry name" value="DOLICHOL-PHOSPHATE MANNOSYLTRANSFERASE SUBUNIT 1"/>
    <property type="match status" value="1"/>
</dbReference>
<dbReference type="Proteomes" id="UP001151088">
    <property type="component" value="Unassembled WGS sequence"/>
</dbReference>
<dbReference type="Pfam" id="PF00535">
    <property type="entry name" value="Glycos_transf_2"/>
    <property type="match status" value="1"/>
</dbReference>
<evidence type="ECO:0000256" key="6">
    <source>
        <dbReference type="ARBA" id="ARBA00022989"/>
    </source>
</evidence>
<feature type="domain" description="GtrA/DPMS transmembrane" evidence="10">
    <location>
        <begin position="263"/>
        <end position="379"/>
    </location>
</feature>
<dbReference type="GO" id="GO:0000271">
    <property type="term" value="P:polysaccharide biosynthetic process"/>
    <property type="evidence" value="ECO:0007669"/>
    <property type="project" value="InterPro"/>
</dbReference>
<dbReference type="InterPro" id="IPR039528">
    <property type="entry name" value="DPM1-like"/>
</dbReference>
<evidence type="ECO:0000256" key="4">
    <source>
        <dbReference type="ARBA" id="ARBA00022679"/>
    </source>
</evidence>